<gene>
    <name evidence="2" type="ordered locus">TKWG_24330</name>
</gene>
<feature type="transmembrane region" description="Helical" evidence="1">
    <location>
        <begin position="31"/>
        <end position="50"/>
    </location>
</feature>
<reference evidence="2 3" key="1">
    <citation type="journal article" date="2011" name="J. Bacteriol.">
        <title>Whole-genome shotgun sequencing of the sulfur-oxidizing chemoautotroph Tetrathiobacter kashmirensis.</title>
        <authorList>
            <person name="Ghosh W."/>
            <person name="George A."/>
            <person name="Agarwal A."/>
            <person name="Raj P."/>
            <person name="Alam M."/>
            <person name="Pyne P."/>
            <person name="Das Gupta S.K."/>
        </authorList>
    </citation>
    <scope>NUCLEOTIDE SEQUENCE [LARGE SCALE GENOMIC DNA]</scope>
    <source>
        <strain evidence="2 3">WT001</strain>
    </source>
</reference>
<dbReference type="AlphaFoldDB" id="I3UHE1"/>
<organism evidence="2 3">
    <name type="scientific">Advenella kashmirensis (strain DSM 17095 / LMG 22695 / WT001)</name>
    <name type="common">Tetrathiobacter kashmirensis</name>
    <dbReference type="NCBI Taxonomy" id="1036672"/>
    <lineage>
        <taxon>Bacteria</taxon>
        <taxon>Pseudomonadati</taxon>
        <taxon>Pseudomonadota</taxon>
        <taxon>Betaproteobacteria</taxon>
        <taxon>Burkholderiales</taxon>
        <taxon>Alcaligenaceae</taxon>
    </lineage>
</organism>
<keyword evidence="1" id="KW-0472">Membrane</keyword>
<reference evidence="3" key="2">
    <citation type="journal article" date="2013" name="PLoS ONE">
        <title>Genome implosion elicits host-confinement in Alcaligenaceae: evidence from the comparative genomics of Tetrathiobacter kashmirensis, a pathogen in the making.</title>
        <authorList>
            <person name="Ghosh W."/>
            <person name="Alam M."/>
            <person name="Roy C."/>
            <person name="Pyne P."/>
            <person name="George A."/>
            <person name="Chakraborty R."/>
            <person name="Majumder S."/>
            <person name="Agarwal A."/>
            <person name="Chakraborty S."/>
            <person name="Majumdar S."/>
            <person name="Gupta S.K."/>
        </authorList>
    </citation>
    <scope>NUCLEOTIDE SEQUENCE [LARGE SCALE GENOMIC DNA]</scope>
    <source>
        <strain evidence="3">WT001</strain>
    </source>
</reference>
<protein>
    <submittedName>
        <fullName evidence="2">Uncharacterized protein</fullName>
    </submittedName>
</protein>
<keyword evidence="1" id="KW-0812">Transmembrane</keyword>
<evidence type="ECO:0000256" key="1">
    <source>
        <dbReference type="SAM" id="Phobius"/>
    </source>
</evidence>
<keyword evidence="1" id="KW-1133">Transmembrane helix</keyword>
<evidence type="ECO:0000313" key="2">
    <source>
        <dbReference type="EMBL" id="AFK64429.1"/>
    </source>
</evidence>
<accession>I3UHE1</accession>
<dbReference type="HOGENOM" id="CLU_2614079_0_0_4"/>
<keyword evidence="3" id="KW-1185">Reference proteome</keyword>
<dbReference type="KEGG" id="aka:TKWG_24330"/>
<dbReference type="Proteomes" id="UP000005267">
    <property type="component" value="Chromosome"/>
</dbReference>
<sequence>MDYRCIADHNAAVTRQETVKRAHLAGGTLYYFYYFNASAVIALTLVPNIGGHKKSPPDRILLFLTTDPGGDYSFRTRG</sequence>
<dbReference type="EMBL" id="CP003555">
    <property type="protein sequence ID" value="AFK64429.1"/>
    <property type="molecule type" value="Genomic_DNA"/>
</dbReference>
<proteinExistence type="predicted"/>
<evidence type="ECO:0000313" key="3">
    <source>
        <dbReference type="Proteomes" id="UP000005267"/>
    </source>
</evidence>
<name>I3UHE1_ADVKW</name>